<organism evidence="4 5">
    <name type="scientific">Meganyctiphanes norvegica</name>
    <name type="common">Northern krill</name>
    <name type="synonym">Thysanopoda norvegica</name>
    <dbReference type="NCBI Taxonomy" id="48144"/>
    <lineage>
        <taxon>Eukaryota</taxon>
        <taxon>Metazoa</taxon>
        <taxon>Ecdysozoa</taxon>
        <taxon>Arthropoda</taxon>
        <taxon>Crustacea</taxon>
        <taxon>Multicrustacea</taxon>
        <taxon>Malacostraca</taxon>
        <taxon>Eumalacostraca</taxon>
        <taxon>Eucarida</taxon>
        <taxon>Euphausiacea</taxon>
        <taxon>Euphausiidae</taxon>
        <taxon>Meganyctiphanes</taxon>
    </lineage>
</organism>
<protein>
    <recommendedName>
        <fullName evidence="3">C-type lectin domain-containing protein</fullName>
    </recommendedName>
</protein>
<feature type="domain" description="C-type lectin" evidence="3">
    <location>
        <begin position="1"/>
        <end position="118"/>
    </location>
</feature>
<evidence type="ECO:0000313" key="5">
    <source>
        <dbReference type="Proteomes" id="UP001497623"/>
    </source>
</evidence>
<feature type="domain" description="C-type lectin" evidence="3">
    <location>
        <begin position="406"/>
        <end position="460"/>
    </location>
</feature>
<accession>A0AAV2R132</accession>
<dbReference type="Gene3D" id="3.10.100.10">
    <property type="entry name" value="Mannose-Binding Protein A, subunit A"/>
    <property type="match status" value="5"/>
</dbReference>
<evidence type="ECO:0000259" key="3">
    <source>
        <dbReference type="PROSITE" id="PS50041"/>
    </source>
</evidence>
<dbReference type="AlphaFoldDB" id="A0AAV2R132"/>
<keyword evidence="1" id="KW-0812">Transmembrane</keyword>
<dbReference type="Pfam" id="PF00059">
    <property type="entry name" value="Lectin_C"/>
    <property type="match status" value="2"/>
</dbReference>
<keyword evidence="1" id="KW-1133">Transmembrane helix</keyword>
<evidence type="ECO:0000256" key="2">
    <source>
        <dbReference type="ARBA" id="ARBA00023157"/>
    </source>
</evidence>
<dbReference type="EMBL" id="CAXKWB010012562">
    <property type="protein sequence ID" value="CAL4104995.1"/>
    <property type="molecule type" value="Genomic_DNA"/>
</dbReference>
<reference evidence="4 5" key="1">
    <citation type="submission" date="2024-05" db="EMBL/GenBank/DDBJ databases">
        <authorList>
            <person name="Wallberg A."/>
        </authorList>
    </citation>
    <scope>NUCLEOTIDE SEQUENCE [LARGE SCALE GENOMIC DNA]</scope>
</reference>
<keyword evidence="5" id="KW-1185">Reference proteome</keyword>
<comment type="caution">
    <text evidence="4">The sequence shown here is derived from an EMBL/GenBank/DDBJ whole genome shotgun (WGS) entry which is preliminary data.</text>
</comment>
<gene>
    <name evidence="4" type="ORF">MNOR_LOCUS17908</name>
</gene>
<dbReference type="GO" id="GO:0038023">
    <property type="term" value="F:signaling receptor activity"/>
    <property type="evidence" value="ECO:0007669"/>
    <property type="project" value="TreeGrafter"/>
</dbReference>
<evidence type="ECO:0000256" key="1">
    <source>
        <dbReference type="ARBA" id="ARBA00022989"/>
    </source>
</evidence>
<dbReference type="InterPro" id="IPR051527">
    <property type="entry name" value="KLR_subfamily_B"/>
</dbReference>
<feature type="non-terminal residue" evidence="4">
    <location>
        <position position="474"/>
    </location>
</feature>
<proteinExistence type="predicted"/>
<dbReference type="PANTHER" id="PTHR46784">
    <property type="entry name" value="KILLER CELL LECTIN-LIKE RECEPTOR SUBFAMILY B MEMBER 1"/>
    <property type="match status" value="1"/>
</dbReference>
<dbReference type="InterPro" id="IPR016186">
    <property type="entry name" value="C-type_lectin-like/link_sf"/>
</dbReference>
<evidence type="ECO:0000313" key="4">
    <source>
        <dbReference type="EMBL" id="CAL4104995.1"/>
    </source>
</evidence>
<dbReference type="PANTHER" id="PTHR46784:SF1">
    <property type="entry name" value="KILLER CELL LECTIN-LIKE RECEPTOR SUBFAMILY B MEMBER 1"/>
    <property type="match status" value="1"/>
</dbReference>
<dbReference type="GO" id="GO:0005886">
    <property type="term" value="C:plasma membrane"/>
    <property type="evidence" value="ECO:0007669"/>
    <property type="project" value="TreeGrafter"/>
</dbReference>
<feature type="domain" description="C-type lectin" evidence="3">
    <location>
        <begin position="275"/>
        <end position="397"/>
    </location>
</feature>
<feature type="non-terminal residue" evidence="4">
    <location>
        <position position="1"/>
    </location>
</feature>
<dbReference type="SUPFAM" id="SSF56436">
    <property type="entry name" value="C-type lectin-like"/>
    <property type="match status" value="4"/>
</dbReference>
<dbReference type="SMART" id="SM00034">
    <property type="entry name" value="CLECT"/>
    <property type="match status" value="2"/>
</dbReference>
<dbReference type="CDD" id="cd00037">
    <property type="entry name" value="CLECT"/>
    <property type="match status" value="2"/>
</dbReference>
<dbReference type="GO" id="GO:0009986">
    <property type="term" value="C:cell surface"/>
    <property type="evidence" value="ECO:0007669"/>
    <property type="project" value="TreeGrafter"/>
</dbReference>
<keyword evidence="2" id="KW-1015">Disulfide bond</keyword>
<dbReference type="InterPro" id="IPR001304">
    <property type="entry name" value="C-type_lectin-like"/>
</dbReference>
<keyword evidence="1" id="KW-0472">Membrane</keyword>
<dbReference type="InterPro" id="IPR016187">
    <property type="entry name" value="CTDL_fold"/>
</dbReference>
<sequence length="474" mass="56217">QCFQFSKGRSNWDEANSLCGGESGQLASLQDHLPLRDYVKRYFRKRDFWIGGRFQDSWQWVSGDPFDPSFPWGVNMNVKKYNFKPDEQRCMTFKYFPVEDENEYVDKKCNRKKHFICEKKKVKLDGWRWTSGEKVPDSFPWGINDKDEQQYKGDNQHCMTFRYFPEQKIHQYVDNRCFKRYRYICEADRCPKGYKLVGAQCLKPSAEKLPWREAKEDCERGGASGHFGWNNHLVVVKDTQTVLTFTASLNTNENYWVGANNLVDEEICPFGYTSIGSQCLQIGNDKVSWDEAKDLCEQRSAQLASLKEPTILRDYILNYFAKASFWIGGRYHRDPDGWKWVSGSPFNSSFPWGINDRNEQQDKGIKQDCMLLRYFPIQDEQEYVDNRCQRKNGYICEKPKVKIDGWKWVSGERLDPSFKWGEKDYKAERHHCMTLRLFEEAQQYQYVDNICERKKNFICEATRMDIEWTDNDED</sequence>
<name>A0AAV2R132_MEGNR</name>
<dbReference type="PROSITE" id="PS50041">
    <property type="entry name" value="C_TYPE_LECTIN_2"/>
    <property type="match status" value="3"/>
</dbReference>
<dbReference type="Proteomes" id="UP001497623">
    <property type="component" value="Unassembled WGS sequence"/>
</dbReference>